<dbReference type="Gene3D" id="3.40.50.300">
    <property type="entry name" value="P-loop containing nucleotide triphosphate hydrolases"/>
    <property type="match status" value="1"/>
</dbReference>
<dbReference type="GO" id="GO:0000785">
    <property type="term" value="C:chromatin"/>
    <property type="evidence" value="ECO:0007669"/>
    <property type="project" value="TreeGrafter"/>
</dbReference>
<feature type="domain" description="Chromo" evidence="8">
    <location>
        <begin position="264"/>
        <end position="329"/>
    </location>
</feature>
<evidence type="ECO:0000256" key="4">
    <source>
        <dbReference type="ARBA" id="ARBA00022801"/>
    </source>
</evidence>
<feature type="region of interest" description="Disordered" evidence="7">
    <location>
        <begin position="1406"/>
        <end position="1448"/>
    </location>
</feature>
<gene>
    <name evidence="11" type="primary">CHD9</name>
    <name evidence="11" type="ORF">BGZ65_001726</name>
</gene>
<evidence type="ECO:0000313" key="11">
    <source>
        <dbReference type="EMBL" id="KAF9958023.1"/>
    </source>
</evidence>
<dbReference type="GO" id="GO:0042393">
    <property type="term" value="F:histone binding"/>
    <property type="evidence" value="ECO:0007669"/>
    <property type="project" value="TreeGrafter"/>
</dbReference>
<comment type="caution">
    <text evidence="11">The sequence shown here is derived from an EMBL/GenBank/DDBJ whole genome shotgun (WGS) entry which is preliminary data.</text>
</comment>
<feature type="compositionally biased region" description="Basic and acidic residues" evidence="7">
    <location>
        <begin position="1767"/>
        <end position="1789"/>
    </location>
</feature>
<dbReference type="FunFam" id="3.40.50.300:FF:000015">
    <property type="entry name" value="chromodomain-helicase-DNA-binding protein 9 isoform X1"/>
    <property type="match status" value="1"/>
</dbReference>
<dbReference type="PANTHER" id="PTHR45623">
    <property type="entry name" value="CHROMODOMAIN-HELICASE-DNA-BINDING PROTEIN 3-RELATED-RELATED"/>
    <property type="match status" value="1"/>
</dbReference>
<dbReference type="Pfam" id="PF00385">
    <property type="entry name" value="Chromo"/>
    <property type="match status" value="1"/>
</dbReference>
<dbReference type="GO" id="GO:0005634">
    <property type="term" value="C:nucleus"/>
    <property type="evidence" value="ECO:0007669"/>
    <property type="project" value="UniProtKB-SubCell"/>
</dbReference>
<name>A0A9P6M0U8_9FUNG</name>
<feature type="compositionally biased region" description="Basic and acidic residues" evidence="7">
    <location>
        <begin position="1648"/>
        <end position="1667"/>
    </location>
</feature>
<evidence type="ECO:0000256" key="3">
    <source>
        <dbReference type="ARBA" id="ARBA00022741"/>
    </source>
</evidence>
<feature type="compositionally biased region" description="Low complexity" evidence="7">
    <location>
        <begin position="99"/>
        <end position="113"/>
    </location>
</feature>
<evidence type="ECO:0000256" key="7">
    <source>
        <dbReference type="SAM" id="MobiDB-lite"/>
    </source>
</evidence>
<dbReference type="PROSITE" id="PS50013">
    <property type="entry name" value="CHROMO_2"/>
    <property type="match status" value="1"/>
</dbReference>
<dbReference type="PROSITE" id="PS51194">
    <property type="entry name" value="HELICASE_CTER"/>
    <property type="match status" value="1"/>
</dbReference>
<feature type="region of interest" description="Disordered" evidence="7">
    <location>
        <begin position="1744"/>
        <end position="2157"/>
    </location>
</feature>
<feature type="region of interest" description="Disordered" evidence="7">
    <location>
        <begin position="948"/>
        <end position="994"/>
    </location>
</feature>
<dbReference type="InterPro" id="IPR000953">
    <property type="entry name" value="Chromo/chromo_shadow_dom"/>
</dbReference>
<dbReference type="SMART" id="SM00490">
    <property type="entry name" value="HELICc"/>
    <property type="match status" value="1"/>
</dbReference>
<dbReference type="Pfam" id="PF00176">
    <property type="entry name" value="SNF2-rel_dom"/>
    <property type="match status" value="1"/>
</dbReference>
<feature type="compositionally biased region" description="Acidic residues" evidence="7">
    <location>
        <begin position="959"/>
        <end position="973"/>
    </location>
</feature>
<feature type="region of interest" description="Disordered" evidence="7">
    <location>
        <begin position="1557"/>
        <end position="1597"/>
    </location>
</feature>
<feature type="compositionally biased region" description="Low complexity" evidence="7">
    <location>
        <begin position="1330"/>
        <end position="1345"/>
    </location>
</feature>
<feature type="compositionally biased region" description="Low complexity" evidence="7">
    <location>
        <begin position="2112"/>
        <end position="2127"/>
    </location>
</feature>
<feature type="region of interest" description="Disordered" evidence="7">
    <location>
        <begin position="1613"/>
        <end position="1695"/>
    </location>
</feature>
<evidence type="ECO:0000259" key="8">
    <source>
        <dbReference type="PROSITE" id="PS50013"/>
    </source>
</evidence>
<evidence type="ECO:0000256" key="5">
    <source>
        <dbReference type="ARBA" id="ARBA00022840"/>
    </source>
</evidence>
<feature type="compositionally biased region" description="Low complexity" evidence="7">
    <location>
        <begin position="1951"/>
        <end position="1994"/>
    </location>
</feature>
<dbReference type="Pfam" id="PF23078">
    <property type="entry name" value="HTH_CHD6-9"/>
    <property type="match status" value="1"/>
</dbReference>
<dbReference type="PANTHER" id="PTHR45623:SF11">
    <property type="entry name" value="KISMET, ISOFORM C"/>
    <property type="match status" value="1"/>
</dbReference>
<dbReference type="Proteomes" id="UP000749646">
    <property type="component" value="Unassembled WGS sequence"/>
</dbReference>
<feature type="compositionally biased region" description="Basic and acidic residues" evidence="7">
    <location>
        <begin position="2019"/>
        <end position="2051"/>
    </location>
</feature>
<feature type="region of interest" description="Disordered" evidence="7">
    <location>
        <begin position="60"/>
        <end position="177"/>
    </location>
</feature>
<evidence type="ECO:0000259" key="9">
    <source>
        <dbReference type="PROSITE" id="PS51192"/>
    </source>
</evidence>
<dbReference type="CDD" id="cd00167">
    <property type="entry name" value="SANT"/>
    <property type="match status" value="1"/>
</dbReference>
<evidence type="ECO:0000256" key="2">
    <source>
        <dbReference type="ARBA" id="ARBA00022737"/>
    </source>
</evidence>
<feature type="compositionally biased region" description="Polar residues" evidence="7">
    <location>
        <begin position="1908"/>
        <end position="1918"/>
    </location>
</feature>
<evidence type="ECO:0000256" key="1">
    <source>
        <dbReference type="ARBA" id="ARBA00004123"/>
    </source>
</evidence>
<dbReference type="InterPro" id="IPR027417">
    <property type="entry name" value="P-loop_NTPase"/>
</dbReference>
<dbReference type="SMART" id="SM00298">
    <property type="entry name" value="CHROMO"/>
    <property type="match status" value="2"/>
</dbReference>
<dbReference type="SMART" id="SM00487">
    <property type="entry name" value="DEXDc"/>
    <property type="match status" value="1"/>
</dbReference>
<keyword evidence="12" id="KW-1185">Reference proteome</keyword>
<feature type="region of interest" description="Disordered" evidence="7">
    <location>
        <begin position="1269"/>
        <end position="1288"/>
    </location>
</feature>
<dbReference type="GO" id="GO:0140658">
    <property type="term" value="F:ATP-dependent chromatin remodeler activity"/>
    <property type="evidence" value="ECO:0007669"/>
    <property type="project" value="TreeGrafter"/>
</dbReference>
<feature type="compositionally biased region" description="Acidic residues" evidence="7">
    <location>
        <begin position="2137"/>
        <end position="2149"/>
    </location>
</feature>
<dbReference type="SUPFAM" id="SSF54160">
    <property type="entry name" value="Chromo domain-like"/>
    <property type="match status" value="2"/>
</dbReference>
<keyword evidence="6" id="KW-0539">Nucleus</keyword>
<dbReference type="InterPro" id="IPR001005">
    <property type="entry name" value="SANT/Myb"/>
</dbReference>
<dbReference type="Gene3D" id="3.40.50.10810">
    <property type="entry name" value="Tandem AAA-ATPase domain"/>
    <property type="match status" value="1"/>
</dbReference>
<dbReference type="GO" id="GO:0003677">
    <property type="term" value="F:DNA binding"/>
    <property type="evidence" value="ECO:0007669"/>
    <property type="project" value="TreeGrafter"/>
</dbReference>
<feature type="compositionally biased region" description="Basic and acidic residues" evidence="7">
    <location>
        <begin position="1858"/>
        <end position="1872"/>
    </location>
</feature>
<dbReference type="OrthoDB" id="5857104at2759"/>
<feature type="domain" description="Helicase C-terminal" evidence="10">
    <location>
        <begin position="676"/>
        <end position="826"/>
    </location>
</feature>
<dbReference type="PROSITE" id="PS51192">
    <property type="entry name" value="HELICASE_ATP_BIND_1"/>
    <property type="match status" value="1"/>
</dbReference>
<dbReference type="GO" id="GO:0005524">
    <property type="term" value="F:ATP binding"/>
    <property type="evidence" value="ECO:0007669"/>
    <property type="project" value="UniProtKB-KW"/>
</dbReference>
<organism evidence="11 12">
    <name type="scientific">Modicella reniformis</name>
    <dbReference type="NCBI Taxonomy" id="1440133"/>
    <lineage>
        <taxon>Eukaryota</taxon>
        <taxon>Fungi</taxon>
        <taxon>Fungi incertae sedis</taxon>
        <taxon>Mucoromycota</taxon>
        <taxon>Mortierellomycotina</taxon>
        <taxon>Mortierellomycetes</taxon>
        <taxon>Mortierellales</taxon>
        <taxon>Mortierellaceae</taxon>
        <taxon>Modicella</taxon>
    </lineage>
</organism>
<dbReference type="InterPro" id="IPR014001">
    <property type="entry name" value="Helicase_ATP-bd"/>
</dbReference>
<keyword evidence="3" id="KW-0547">Nucleotide-binding</keyword>
<reference evidence="11" key="1">
    <citation type="journal article" date="2020" name="Fungal Divers.">
        <title>Resolving the Mortierellaceae phylogeny through synthesis of multi-gene phylogenetics and phylogenomics.</title>
        <authorList>
            <person name="Vandepol N."/>
            <person name="Liber J."/>
            <person name="Desiro A."/>
            <person name="Na H."/>
            <person name="Kennedy M."/>
            <person name="Barry K."/>
            <person name="Grigoriev I.V."/>
            <person name="Miller A.N."/>
            <person name="O'Donnell K."/>
            <person name="Stajich J.E."/>
            <person name="Bonito G."/>
        </authorList>
    </citation>
    <scope>NUCLEOTIDE SEQUENCE</scope>
    <source>
        <strain evidence="11">MES-2147</strain>
    </source>
</reference>
<evidence type="ECO:0000313" key="12">
    <source>
        <dbReference type="Proteomes" id="UP000749646"/>
    </source>
</evidence>
<feature type="compositionally biased region" description="Low complexity" evidence="7">
    <location>
        <begin position="1794"/>
        <end position="1804"/>
    </location>
</feature>
<keyword evidence="2" id="KW-0677">Repeat</keyword>
<feature type="compositionally biased region" description="Low complexity" evidence="7">
    <location>
        <begin position="60"/>
        <end position="69"/>
    </location>
</feature>
<dbReference type="GO" id="GO:0003682">
    <property type="term" value="F:chromatin binding"/>
    <property type="evidence" value="ECO:0007669"/>
    <property type="project" value="TreeGrafter"/>
</dbReference>
<comment type="subcellular location">
    <subcellularLocation>
        <location evidence="1">Nucleus</location>
    </subcellularLocation>
</comment>
<protein>
    <submittedName>
        <fullName evidence="11">Chromodomain-helicase-DNA-binding protein 9</fullName>
    </submittedName>
</protein>
<dbReference type="InterPro" id="IPR038718">
    <property type="entry name" value="SNF2-like_sf"/>
</dbReference>
<feature type="domain" description="Helicase ATP-binding" evidence="9">
    <location>
        <begin position="367"/>
        <end position="542"/>
    </location>
</feature>
<keyword evidence="4" id="KW-0378">Hydrolase</keyword>
<feature type="compositionally biased region" description="Basic and acidic residues" evidence="7">
    <location>
        <begin position="1419"/>
        <end position="1428"/>
    </location>
</feature>
<dbReference type="InterPro" id="IPR049730">
    <property type="entry name" value="SNF2/RAD54-like_C"/>
</dbReference>
<sequence length="2157" mass="242686">MATQQSIQHQQRLSLQQVYQQHGQPGVQNTYSQLPAHLNQQFSMNGPTPLTVAPAIAPSPAPSQVVTAGGATGAIANKPPRQPANRGRGGKPVVGGGATRKQAARAAALQNKAIHQNFGSDDNSDTETGPSSSGDDESSVRSESESEESDMEFKGKSPPPTKKAAGKKRKVAKSGGSASQWAVPYEPVLVPMASKTLEKILAWRMNEGKEELLIKHKYASYLHVEWVPRKKIEEGEHLGKNRVKKFMEKYGQYSDYEFFNPAFVKVDRIIDEGELATPTGEIQIFFLVKWCNTPYDGSTWELRDDIMKLDASKVHEFYARKIIPTPEDARQLPRPPRGAFRKLKESPTFKHNNQLRQYQMEGLNWLLDCWFNEQACIMADEMGLGKTVQSVTFLNEIHTTYRIRGPFLVIAPLSTIPHWHREFEAWTDMNVIVFHGNAPSRNLLVDTEFYYKDAQGQIVPGLYKFDVLITTYEMIVAASAQLKPIAWRAIVVDEAHRLKNSASKVSEILKTYNLEHRVLLTGTPLQNSLDELFALLNFLEPVRFHNEKAFLAEYGNLKTAAEVDKLQQLLKPLMLRRFKEDVEKSIPVKEETIIEVELTTTQKAFYRAILERNFGFLKKGGSVGPSLINIMMELRKCCIHPYLISGAEERIVQERNAVTPEAQYQCLIEASGKLVLIDKLLKKLKEGGHKVLIFSQMTRCLDLLQDYLRGRGYANERIDGSIRGDMRQAAIDRFSTTPDSFVFLLCTRAGGVGINLTAADTVVIFDSDWNPQNDLQATARCHRIGQTKPVQIYRLVTRNTYEKEMFDRASIKLGLDKAVLQKMDVMPSSDDLSDMPKPPSSLSKKEVEELLKKGAYGALLDDDETSAKFCEEDIDLILERRTTVIKHTGNEKGSVFSKATFSSTPNGEEFDVNDPQFWDKWAERAKVDLQDITIKDQLVTSNVRRSRRQVQRFGKEQDGSDSDDKDYASDPDFEDPHAEKDVKESGPRKREAPRPWSMAEKLMFERKLMIYGYGRWDQMRVFFPRRTEKDLNAVAHCMVRQIMKDMTASSDDDHKLLGDLDSVLAECDTASGYEAPAIGDIPFDKPSKKSTIEFRSFLLNATQDYVDHIRKKGRNLVLRVQLIHTIRSLIPKDWEVAKQMVIPHVSGVPPAAWWGEDEDRDLMLAIIKYGYLVTEPQYEAVRNDSEFCFYGRKYDLRASNDGNDEDDGEGSGSRRSRQASYGADNGDDEVLPWPSKSDIGLRLRRIISALQRQNQIELRKTTLAEKDKNKEKLRLDRQKQREEAAHEKKLQKEIELASRWTKKDKNEFYKTITSFGVVRLKSGVREGRSRSSSAMGYHSGQSSGSHSRRHSRHNPPATKITEHDWTRFKELSGLTKKPDEVMEEYYHHVMKVCQQVVDKHNILPGRHSRESSLAPNSKNEGDDPSKDDEREEKDEDDKDDAGGDVPPLDRARRVLKRVEVMNILRDEVLANPLLGELLAASRRSPGLPGWWKVGIHDRPFLEGLAKHGIHRQDLIVEDEDLPFAEIAKHYATLQQERKEQKTNAVITPFVESGDMEVDSIPIKEKSKDTQPSVKAEDAQQDATEPITAPNDVKDMEGVVGDEPALSMAEDGVVIKSEHSNKVEPAGDTDVMTEDNDGQGQSLVNGASEDIKSKLTPDQEPTIKTETEKPEEDTDDKDMTTTENAETKVEEDVLESSAVSVTVNPLKVPAPAAPAETEEFVWLKEAVVLRRMDHLIDIVIHPKPVSKKKRRNHAAQLALNNSLMANKNKKEEEESESERSDHDQYDDHQDSPVTGSPAPGSPASSSKKRGRNSTKESKHMVTIEDEDGRSSSSMKKSGLKLTIKLGKMPSKKGSKEKKNRKESDVKEHRRRQDGSASSSGSDTDEMMEIASQQVEYLQRKIMEKKKSKGPSSRSATASREGSVKPSSRPPGHGRKPSSASTSKRRRRERDVSSSSDSDSSSSSSRRSRSSSSSGSGSSSSGSSGSDSDSGSDSGSVARTHRRRHERKYPSSSERMKKRAHSPDRRDRERGYDRNYDRDRDRDRNKVRQRDRPSTSSSKGRHPNHHYDGSMEMYQGTSASASPMSVVARNVTGMKLSSSSHSKRKVSTPRSEEGSYASEGVSSGVSGSYGDDHGAIYQYEEDDQDEYEDEDGYRKRPKA</sequence>
<feature type="region of interest" description="Disordered" evidence="7">
    <location>
        <begin position="1199"/>
        <end position="1232"/>
    </location>
</feature>
<feature type="compositionally biased region" description="Polar residues" evidence="7">
    <location>
        <begin position="117"/>
        <end position="130"/>
    </location>
</feature>
<dbReference type="InterPro" id="IPR023780">
    <property type="entry name" value="Chromo_domain"/>
</dbReference>
<feature type="compositionally biased region" description="Acidic residues" evidence="7">
    <location>
        <begin position="1429"/>
        <end position="1439"/>
    </location>
</feature>
<evidence type="ECO:0000259" key="10">
    <source>
        <dbReference type="PROSITE" id="PS51194"/>
    </source>
</evidence>
<feature type="compositionally biased region" description="Basic and acidic residues" evidence="7">
    <location>
        <begin position="1676"/>
        <end position="1690"/>
    </location>
</feature>
<proteinExistence type="predicted"/>
<accession>A0A9P6M0U8</accession>
<dbReference type="GO" id="GO:0016887">
    <property type="term" value="F:ATP hydrolysis activity"/>
    <property type="evidence" value="ECO:0007669"/>
    <property type="project" value="TreeGrafter"/>
</dbReference>
<dbReference type="CDD" id="cd18793">
    <property type="entry name" value="SF2_C_SNF"/>
    <property type="match status" value="1"/>
</dbReference>
<feature type="compositionally biased region" description="Basic residues" evidence="7">
    <location>
        <begin position="1848"/>
        <end position="1857"/>
    </location>
</feature>
<dbReference type="EMBL" id="JAAAHW010006590">
    <property type="protein sequence ID" value="KAF9958023.1"/>
    <property type="molecule type" value="Genomic_DNA"/>
</dbReference>
<feature type="region of interest" description="Disordered" evidence="7">
    <location>
        <begin position="1324"/>
        <end position="1363"/>
    </location>
</feature>
<dbReference type="Gene3D" id="2.40.50.40">
    <property type="match status" value="1"/>
</dbReference>
<feature type="compositionally biased region" description="Basic and acidic residues" evidence="7">
    <location>
        <begin position="1812"/>
        <end position="1821"/>
    </location>
</feature>
<evidence type="ECO:0000256" key="6">
    <source>
        <dbReference type="ARBA" id="ARBA00023242"/>
    </source>
</evidence>
<keyword evidence="5" id="KW-0067">ATP-binding</keyword>
<dbReference type="InterPro" id="IPR000330">
    <property type="entry name" value="SNF2_N"/>
</dbReference>
<feature type="compositionally biased region" description="Basic and acidic residues" evidence="7">
    <location>
        <begin position="974"/>
        <end position="993"/>
    </location>
</feature>
<dbReference type="Gene3D" id="1.10.10.60">
    <property type="entry name" value="Homeodomain-like"/>
    <property type="match status" value="2"/>
</dbReference>
<dbReference type="InterPro" id="IPR056342">
    <property type="entry name" value="HTH_CHD6-9"/>
</dbReference>
<dbReference type="CDD" id="cd17995">
    <property type="entry name" value="DEXHc_CHD6_7_8_9"/>
    <property type="match status" value="1"/>
</dbReference>
<dbReference type="GO" id="GO:0010468">
    <property type="term" value="P:regulation of gene expression"/>
    <property type="evidence" value="ECO:0007669"/>
    <property type="project" value="TreeGrafter"/>
</dbReference>
<dbReference type="InterPro" id="IPR016197">
    <property type="entry name" value="Chromo-like_dom_sf"/>
</dbReference>
<dbReference type="InterPro" id="IPR001650">
    <property type="entry name" value="Helicase_C-like"/>
</dbReference>
<dbReference type="Pfam" id="PF00271">
    <property type="entry name" value="Helicase_C"/>
    <property type="match status" value="1"/>
</dbReference>
<dbReference type="SUPFAM" id="SSF52540">
    <property type="entry name" value="P-loop containing nucleoside triphosphate hydrolases"/>
    <property type="match status" value="2"/>
</dbReference>